<feature type="domain" description="PPM-type phosphatase" evidence="1">
    <location>
        <begin position="152"/>
        <end position="339"/>
    </location>
</feature>
<dbReference type="GO" id="GO:0004674">
    <property type="term" value="F:protein serine/threonine kinase activity"/>
    <property type="evidence" value="ECO:0007669"/>
    <property type="project" value="UniProtKB-KW"/>
</dbReference>
<comment type="caution">
    <text evidence="2">The sequence shown here is derived from an EMBL/GenBank/DDBJ whole genome shotgun (WGS) entry which is preliminary data.</text>
</comment>
<dbReference type="Gene3D" id="3.60.40.10">
    <property type="entry name" value="PPM-type phosphatase domain"/>
    <property type="match status" value="1"/>
</dbReference>
<name>B4D7J1_9BACT</name>
<dbReference type="PANTHER" id="PTHR35801">
    <property type="entry name" value="PHOSPHOSERINE PHOSPHATASE RSBX"/>
    <property type="match status" value="1"/>
</dbReference>
<keyword evidence="2" id="KW-0418">Kinase</keyword>
<dbReference type="InParanoid" id="B4D7J1"/>
<dbReference type="InterPro" id="IPR003594">
    <property type="entry name" value="HATPase_dom"/>
</dbReference>
<dbReference type="AlphaFoldDB" id="B4D7J1"/>
<dbReference type="Pfam" id="PF07228">
    <property type="entry name" value="SpoIIE"/>
    <property type="match status" value="1"/>
</dbReference>
<dbReference type="PANTHER" id="PTHR35801:SF1">
    <property type="entry name" value="PHOSPHOSERINE PHOSPHATASE RSBX"/>
    <property type="match status" value="1"/>
</dbReference>
<evidence type="ECO:0000259" key="1">
    <source>
        <dbReference type="SMART" id="SM00331"/>
    </source>
</evidence>
<dbReference type="eggNOG" id="COG2172">
    <property type="taxonomic scope" value="Bacteria"/>
</dbReference>
<dbReference type="Pfam" id="PF13581">
    <property type="entry name" value="HATPase_c_2"/>
    <property type="match status" value="1"/>
</dbReference>
<sequence length="342" mass="36983">MAHDLTTEAPAESIRVEVARPAEIKRATDAARRLAASLGFGSQDCDEIVLAVTELATNLTKHTRGGTITLRATDGRAGIQVESEDRGPGILDVEQALTDGYSTAGSLGTGLGTVNRLMHELEFYSLSPTGTRIVCQRWLRAKNATPFVRWLEFGAATRAYRRQPENGDTFFIRQWEGGALAGVIDGLGHGPFAQRAAQCARRYLDQHFDQSLENLFRGAGRACSATRGVVMALARFNAAQHTVATASVGNIETRLIGGADRNVPVRRGVVGLNAPNPVVAEHPWTPESILIMHSDGLRTQWAWEEFRHVATSAPGIIAQRLLTDLGKIDDDATVLVARTAKP</sequence>
<dbReference type="CDD" id="cd16934">
    <property type="entry name" value="HATPase_RsbT-like"/>
    <property type="match status" value="1"/>
</dbReference>
<gene>
    <name evidence="2" type="ORF">CfE428DRAFT_4906</name>
</gene>
<protein>
    <submittedName>
        <fullName evidence="2">Putative anti-sigma regulatory factor, serine/threonine protein kinase</fullName>
    </submittedName>
</protein>
<dbReference type="EMBL" id="ABVL01000018">
    <property type="protein sequence ID" value="EDY17608.1"/>
    <property type="molecule type" value="Genomic_DNA"/>
</dbReference>
<dbReference type="STRING" id="497964.CfE428DRAFT_4906"/>
<evidence type="ECO:0000313" key="2">
    <source>
        <dbReference type="EMBL" id="EDY17608.1"/>
    </source>
</evidence>
<evidence type="ECO:0000313" key="3">
    <source>
        <dbReference type="Proteomes" id="UP000005824"/>
    </source>
</evidence>
<dbReference type="Proteomes" id="UP000005824">
    <property type="component" value="Unassembled WGS sequence"/>
</dbReference>
<reference evidence="2 3" key="1">
    <citation type="journal article" date="2011" name="J. Bacteriol.">
        <title>Genome sequence of Chthoniobacter flavus Ellin428, an aerobic heterotrophic soil bacterium.</title>
        <authorList>
            <person name="Kant R."/>
            <person name="van Passel M.W."/>
            <person name="Palva A."/>
            <person name="Lucas S."/>
            <person name="Lapidus A."/>
            <person name="Glavina Del Rio T."/>
            <person name="Dalin E."/>
            <person name="Tice H."/>
            <person name="Bruce D."/>
            <person name="Goodwin L."/>
            <person name="Pitluck S."/>
            <person name="Larimer F.W."/>
            <person name="Land M.L."/>
            <person name="Hauser L."/>
            <person name="Sangwan P."/>
            <person name="de Vos W.M."/>
            <person name="Janssen P.H."/>
            <person name="Smidt H."/>
        </authorList>
    </citation>
    <scope>NUCLEOTIDE SEQUENCE [LARGE SCALE GENOMIC DNA]</scope>
    <source>
        <strain evidence="2 3">Ellin428</strain>
    </source>
</reference>
<keyword evidence="2" id="KW-0808">Transferase</keyword>
<dbReference type="Gene3D" id="3.30.565.10">
    <property type="entry name" value="Histidine kinase-like ATPase, C-terminal domain"/>
    <property type="match status" value="1"/>
</dbReference>
<proteinExistence type="predicted"/>
<dbReference type="SUPFAM" id="SSF55874">
    <property type="entry name" value="ATPase domain of HSP90 chaperone/DNA topoisomerase II/histidine kinase"/>
    <property type="match status" value="1"/>
</dbReference>
<dbReference type="InterPro" id="IPR001932">
    <property type="entry name" value="PPM-type_phosphatase-like_dom"/>
</dbReference>
<keyword evidence="2" id="KW-0723">Serine/threonine-protein kinase</keyword>
<accession>B4D7J1</accession>
<keyword evidence="3" id="KW-1185">Reference proteome</keyword>
<organism evidence="2 3">
    <name type="scientific">Chthoniobacter flavus Ellin428</name>
    <dbReference type="NCBI Taxonomy" id="497964"/>
    <lineage>
        <taxon>Bacteria</taxon>
        <taxon>Pseudomonadati</taxon>
        <taxon>Verrucomicrobiota</taxon>
        <taxon>Spartobacteria</taxon>
        <taxon>Chthoniobacterales</taxon>
        <taxon>Chthoniobacteraceae</taxon>
        <taxon>Chthoniobacter</taxon>
    </lineage>
</organism>
<dbReference type="SMART" id="SM00331">
    <property type="entry name" value="PP2C_SIG"/>
    <property type="match status" value="1"/>
</dbReference>
<dbReference type="InterPro" id="IPR036890">
    <property type="entry name" value="HATPase_C_sf"/>
</dbReference>
<dbReference type="InterPro" id="IPR039248">
    <property type="entry name" value="Ptase_RsbX"/>
</dbReference>
<dbReference type="SUPFAM" id="SSF81606">
    <property type="entry name" value="PP2C-like"/>
    <property type="match status" value="1"/>
</dbReference>
<dbReference type="InterPro" id="IPR036457">
    <property type="entry name" value="PPM-type-like_dom_sf"/>
</dbReference>